<reference evidence="2 3" key="1">
    <citation type="journal article" date="2018" name="Front. Plant Sci.">
        <title>Red Clover (Trifolium pratense) and Zigzag Clover (T. medium) - A Picture of Genomic Similarities and Differences.</title>
        <authorList>
            <person name="Dluhosova J."/>
            <person name="Istvanek J."/>
            <person name="Nedelnik J."/>
            <person name="Repkova J."/>
        </authorList>
    </citation>
    <scope>NUCLEOTIDE SEQUENCE [LARGE SCALE GENOMIC DNA]</scope>
    <source>
        <strain evidence="3">cv. 10/8</strain>
        <tissue evidence="2">Leaf</tissue>
    </source>
</reference>
<evidence type="ECO:0000313" key="2">
    <source>
        <dbReference type="EMBL" id="MCI47891.1"/>
    </source>
</evidence>
<evidence type="ECO:0000256" key="1">
    <source>
        <dbReference type="SAM" id="MobiDB-lite"/>
    </source>
</evidence>
<accession>A0A392SG88</accession>
<feature type="region of interest" description="Disordered" evidence="1">
    <location>
        <begin position="57"/>
        <end position="76"/>
    </location>
</feature>
<dbReference type="Proteomes" id="UP000265520">
    <property type="component" value="Unassembled WGS sequence"/>
</dbReference>
<dbReference type="AlphaFoldDB" id="A0A392SG88"/>
<feature type="region of interest" description="Disordered" evidence="1">
    <location>
        <begin position="1"/>
        <end position="51"/>
    </location>
</feature>
<protein>
    <submittedName>
        <fullName evidence="2">Uncharacterized protein</fullName>
    </submittedName>
</protein>
<feature type="non-terminal residue" evidence="2">
    <location>
        <position position="1"/>
    </location>
</feature>
<feature type="compositionally biased region" description="Low complexity" evidence="1">
    <location>
        <begin position="1"/>
        <end position="12"/>
    </location>
</feature>
<keyword evidence="3" id="KW-1185">Reference proteome</keyword>
<dbReference type="EMBL" id="LXQA010378598">
    <property type="protein sequence ID" value="MCI47891.1"/>
    <property type="molecule type" value="Genomic_DNA"/>
</dbReference>
<sequence>YRENQSHTTSTTHRQHPIQHLHINTSPPHPHITTDSDTHGINYTSAALDPNATTTASLATTTTPSRHQHPPNCHPP</sequence>
<organism evidence="2 3">
    <name type="scientific">Trifolium medium</name>
    <dbReference type="NCBI Taxonomy" id="97028"/>
    <lineage>
        <taxon>Eukaryota</taxon>
        <taxon>Viridiplantae</taxon>
        <taxon>Streptophyta</taxon>
        <taxon>Embryophyta</taxon>
        <taxon>Tracheophyta</taxon>
        <taxon>Spermatophyta</taxon>
        <taxon>Magnoliopsida</taxon>
        <taxon>eudicotyledons</taxon>
        <taxon>Gunneridae</taxon>
        <taxon>Pentapetalae</taxon>
        <taxon>rosids</taxon>
        <taxon>fabids</taxon>
        <taxon>Fabales</taxon>
        <taxon>Fabaceae</taxon>
        <taxon>Papilionoideae</taxon>
        <taxon>50 kb inversion clade</taxon>
        <taxon>NPAAA clade</taxon>
        <taxon>Hologalegina</taxon>
        <taxon>IRL clade</taxon>
        <taxon>Trifolieae</taxon>
        <taxon>Trifolium</taxon>
    </lineage>
</organism>
<evidence type="ECO:0000313" key="3">
    <source>
        <dbReference type="Proteomes" id="UP000265520"/>
    </source>
</evidence>
<comment type="caution">
    <text evidence="2">The sequence shown here is derived from an EMBL/GenBank/DDBJ whole genome shotgun (WGS) entry which is preliminary data.</text>
</comment>
<proteinExistence type="predicted"/>
<name>A0A392SG88_9FABA</name>